<proteinExistence type="predicted"/>
<reference evidence="2 3" key="1">
    <citation type="submission" date="2021-06" db="EMBL/GenBank/DDBJ databases">
        <title>Caerostris extrusa draft genome.</title>
        <authorList>
            <person name="Kono N."/>
            <person name="Arakawa K."/>
        </authorList>
    </citation>
    <scope>NUCLEOTIDE SEQUENCE [LARGE SCALE GENOMIC DNA]</scope>
</reference>
<keyword evidence="3" id="KW-1185">Reference proteome</keyword>
<feature type="region of interest" description="Disordered" evidence="1">
    <location>
        <begin position="1"/>
        <end position="26"/>
    </location>
</feature>
<comment type="caution">
    <text evidence="2">The sequence shown here is derived from an EMBL/GenBank/DDBJ whole genome shotgun (WGS) entry which is preliminary data.</text>
</comment>
<protein>
    <submittedName>
        <fullName evidence="2">Uncharacterized protein</fullName>
    </submittedName>
</protein>
<evidence type="ECO:0000256" key="1">
    <source>
        <dbReference type="SAM" id="MobiDB-lite"/>
    </source>
</evidence>
<dbReference type="Proteomes" id="UP001054945">
    <property type="component" value="Unassembled WGS sequence"/>
</dbReference>
<evidence type="ECO:0000313" key="2">
    <source>
        <dbReference type="EMBL" id="GIY77740.1"/>
    </source>
</evidence>
<accession>A0AAV4W4L2</accession>
<sequence>MSSGQAISQRNFWRRKELGQRRSSRTLGEWSRPYVPCKTGRRTKTKWTGGCHTISYNRGGFLMVLSLQLPQYRWMKSSLTEAAGVESWFHINNQKANDEANEISLLPTVKEVQG</sequence>
<dbReference type="AlphaFoldDB" id="A0AAV4W4L2"/>
<evidence type="ECO:0000313" key="3">
    <source>
        <dbReference type="Proteomes" id="UP001054945"/>
    </source>
</evidence>
<gene>
    <name evidence="2" type="ORF">CEXT_605791</name>
</gene>
<organism evidence="2 3">
    <name type="scientific">Caerostris extrusa</name>
    <name type="common">Bark spider</name>
    <name type="synonym">Caerostris bankana</name>
    <dbReference type="NCBI Taxonomy" id="172846"/>
    <lineage>
        <taxon>Eukaryota</taxon>
        <taxon>Metazoa</taxon>
        <taxon>Ecdysozoa</taxon>
        <taxon>Arthropoda</taxon>
        <taxon>Chelicerata</taxon>
        <taxon>Arachnida</taxon>
        <taxon>Araneae</taxon>
        <taxon>Araneomorphae</taxon>
        <taxon>Entelegynae</taxon>
        <taxon>Araneoidea</taxon>
        <taxon>Araneidae</taxon>
        <taxon>Caerostris</taxon>
    </lineage>
</organism>
<name>A0AAV4W4L2_CAEEX</name>
<feature type="compositionally biased region" description="Polar residues" evidence="1">
    <location>
        <begin position="1"/>
        <end position="11"/>
    </location>
</feature>
<dbReference type="EMBL" id="BPLR01015672">
    <property type="protein sequence ID" value="GIY77740.1"/>
    <property type="molecule type" value="Genomic_DNA"/>
</dbReference>